<feature type="domain" description="TfoX N-terminal" evidence="1">
    <location>
        <begin position="13"/>
        <end position="101"/>
    </location>
</feature>
<keyword evidence="3" id="KW-1185">Reference proteome</keyword>
<dbReference type="Gene3D" id="3.30.1460.30">
    <property type="entry name" value="YgaC/TfoX-N like chaperone"/>
    <property type="match status" value="1"/>
</dbReference>
<dbReference type="AlphaFoldDB" id="A0A5B8UZM2"/>
<evidence type="ECO:0000313" key="2">
    <source>
        <dbReference type="EMBL" id="QEC64215.1"/>
    </source>
</evidence>
<gene>
    <name evidence="2" type="ORF">FRZ54_17060</name>
</gene>
<evidence type="ECO:0000313" key="3">
    <source>
        <dbReference type="Proteomes" id="UP000321479"/>
    </source>
</evidence>
<reference evidence="2 3" key="1">
    <citation type="journal article" date="2017" name="Curr. Microbiol.">
        <title>Mucilaginibacter ginsenosidivorans sp. nov., Isolated from Soil of Ginseng Field.</title>
        <authorList>
            <person name="Kim M.M."/>
            <person name="Siddiqi M.Z."/>
            <person name="Im W.T."/>
        </authorList>
    </citation>
    <scope>NUCLEOTIDE SEQUENCE [LARGE SCALE GENOMIC DNA]</scope>
    <source>
        <strain evidence="2 3">Gsoil 3017</strain>
    </source>
</reference>
<dbReference type="OrthoDB" id="214902at2"/>
<dbReference type="KEGG" id="mgin:FRZ54_17060"/>
<dbReference type="Proteomes" id="UP000321479">
    <property type="component" value="Chromosome"/>
</dbReference>
<protein>
    <submittedName>
        <fullName evidence="2">TfoX/Sxy family protein</fullName>
    </submittedName>
</protein>
<proteinExistence type="predicted"/>
<name>A0A5B8UZM2_9SPHI</name>
<dbReference type="InterPro" id="IPR007076">
    <property type="entry name" value="TfoX_N"/>
</dbReference>
<accession>A0A5B8UZM2</accession>
<dbReference type="SUPFAM" id="SSF159894">
    <property type="entry name" value="YgaC/TfoX-N like"/>
    <property type="match status" value="1"/>
</dbReference>
<sequence>MAYDEKLADRVREALADIPDVEEKKMFRGVTFMVDDKMCVSVSGDELMLRLDPDLTEQLVEEPGTRPMVHGDKHMKGFIYISEERFRNQKDFDRWIKLALDYNPKAKSSKK</sequence>
<dbReference type="Pfam" id="PF04993">
    <property type="entry name" value="TfoX_N"/>
    <property type="match status" value="1"/>
</dbReference>
<organism evidence="2 3">
    <name type="scientific">Mucilaginibacter ginsenosidivorans</name>
    <dbReference type="NCBI Taxonomy" id="398053"/>
    <lineage>
        <taxon>Bacteria</taxon>
        <taxon>Pseudomonadati</taxon>
        <taxon>Bacteroidota</taxon>
        <taxon>Sphingobacteriia</taxon>
        <taxon>Sphingobacteriales</taxon>
        <taxon>Sphingobacteriaceae</taxon>
        <taxon>Mucilaginibacter</taxon>
    </lineage>
</organism>
<dbReference type="RefSeq" id="WP_147032822.1">
    <property type="nucleotide sequence ID" value="NZ_CP042436.1"/>
</dbReference>
<evidence type="ECO:0000259" key="1">
    <source>
        <dbReference type="Pfam" id="PF04993"/>
    </source>
</evidence>
<dbReference type="EMBL" id="CP042436">
    <property type="protein sequence ID" value="QEC64215.1"/>
    <property type="molecule type" value="Genomic_DNA"/>
</dbReference>